<proteinExistence type="predicted"/>
<sequence>MGDINIDNLTESCDRRNLNEMLLGYDLSRLDIPATRITNHSQTSIDFVCTNVKETDINTKVQKTGLSDHTAQLCTIFTDIKNRIPTQTKKRLFNSRTVQELKQNLQAQDWTPVTFENNVETAYQAFSGIFQHSMNIACPPKIIKKKKYPVKNIWDNESQALKLSYLEAMNRELITGHPDDKKETVRRKKLYDQKLKTLRKQYNEDFIVESDNKSKAMWSIINNERKEKSTKNALECLKINEDISDSPQVIANHLNNFFATIADRTLNKTRNGAVPLL</sequence>
<protein>
    <recommendedName>
        <fullName evidence="2">Endonuclease/exonuclease/phosphatase domain-containing protein</fullName>
    </recommendedName>
</protein>
<reference evidence="1" key="1">
    <citation type="submission" date="2015-11" db="EMBL/GenBank/DDBJ databases">
        <title>De novo transcriptome assembly of four potential Pierce s Disease insect vectors from Arizona vineyards.</title>
        <authorList>
            <person name="Tassone E.E."/>
        </authorList>
    </citation>
    <scope>NUCLEOTIDE SEQUENCE</scope>
</reference>
<name>A0A1B6MH24_9HEMI</name>
<organism evidence="1">
    <name type="scientific">Graphocephala atropunctata</name>
    <dbReference type="NCBI Taxonomy" id="36148"/>
    <lineage>
        <taxon>Eukaryota</taxon>
        <taxon>Metazoa</taxon>
        <taxon>Ecdysozoa</taxon>
        <taxon>Arthropoda</taxon>
        <taxon>Hexapoda</taxon>
        <taxon>Insecta</taxon>
        <taxon>Pterygota</taxon>
        <taxon>Neoptera</taxon>
        <taxon>Paraneoptera</taxon>
        <taxon>Hemiptera</taxon>
        <taxon>Auchenorrhyncha</taxon>
        <taxon>Membracoidea</taxon>
        <taxon>Cicadellidae</taxon>
        <taxon>Cicadellinae</taxon>
        <taxon>Cicadellini</taxon>
        <taxon>Graphocephala</taxon>
    </lineage>
</organism>
<evidence type="ECO:0000313" key="1">
    <source>
        <dbReference type="EMBL" id="JAT35248.1"/>
    </source>
</evidence>
<evidence type="ECO:0008006" key="2">
    <source>
        <dbReference type="Google" id="ProtNLM"/>
    </source>
</evidence>
<accession>A0A1B6MH24</accession>
<gene>
    <name evidence="1" type="ORF">g.14493</name>
</gene>
<dbReference type="AlphaFoldDB" id="A0A1B6MH24"/>
<dbReference type="EMBL" id="GEBQ01004729">
    <property type="protein sequence ID" value="JAT35248.1"/>
    <property type="molecule type" value="Transcribed_RNA"/>
</dbReference>
<feature type="non-terminal residue" evidence="1">
    <location>
        <position position="277"/>
    </location>
</feature>